<sequence length="233" mass="25168">MNQSWEPLATGVYRCRLAFLDVTVGMVLGRDGAVLIDSGTTLDEARGIDADVRTFDDRGVSHLVLTHDHFDHVLGSAVFVDAGVYAMTAVAETMAHRTDYLRTHALGYGAAPADIDAVIAAIRLPQHLVERALIDLGDRTVELVHPGVGHTDHDLVVRVPGLRDTDPTVLFCGDLVEESADPAVGDDSDPAQWVTTMERLLALGGADGVYVPGHGAVVDADFVRRQQQWLREL</sequence>
<dbReference type="Gene3D" id="3.60.15.10">
    <property type="entry name" value="Ribonuclease Z/Hydroxyacylglutathione hydrolase-like"/>
    <property type="match status" value="1"/>
</dbReference>
<dbReference type="SUPFAM" id="SSF56281">
    <property type="entry name" value="Metallo-hydrolase/oxidoreductase"/>
    <property type="match status" value="1"/>
</dbReference>
<feature type="domain" description="Metallo-beta-lactamase" evidence="1">
    <location>
        <begin position="21"/>
        <end position="214"/>
    </location>
</feature>
<organism evidence="2 3">
    <name type="scientific">Mycolicibacterium komossense</name>
    <dbReference type="NCBI Taxonomy" id="1779"/>
    <lineage>
        <taxon>Bacteria</taxon>
        <taxon>Bacillati</taxon>
        <taxon>Actinomycetota</taxon>
        <taxon>Actinomycetes</taxon>
        <taxon>Mycobacteriales</taxon>
        <taxon>Mycobacteriaceae</taxon>
        <taxon>Mycolicibacterium</taxon>
    </lineage>
</organism>
<dbReference type="PANTHER" id="PTHR42951">
    <property type="entry name" value="METALLO-BETA-LACTAMASE DOMAIN-CONTAINING"/>
    <property type="match status" value="1"/>
</dbReference>
<evidence type="ECO:0000259" key="1">
    <source>
        <dbReference type="SMART" id="SM00849"/>
    </source>
</evidence>
<dbReference type="InterPro" id="IPR050855">
    <property type="entry name" value="NDM-1-like"/>
</dbReference>
<evidence type="ECO:0000313" key="3">
    <source>
        <dbReference type="Proteomes" id="UP001526201"/>
    </source>
</evidence>
<gene>
    <name evidence="2" type="ORF">H7J73_06060</name>
</gene>
<protein>
    <submittedName>
        <fullName evidence="2">MBL fold metallo-hydrolase</fullName>
    </submittedName>
</protein>
<dbReference type="EMBL" id="JACKTY010000016">
    <property type="protein sequence ID" value="MCV7225594.1"/>
    <property type="molecule type" value="Genomic_DNA"/>
</dbReference>
<dbReference type="InterPro" id="IPR036866">
    <property type="entry name" value="RibonucZ/Hydroxyglut_hydro"/>
</dbReference>
<proteinExistence type="predicted"/>
<keyword evidence="3" id="KW-1185">Reference proteome</keyword>
<dbReference type="CDD" id="cd16282">
    <property type="entry name" value="metallo-hydrolase-like_MBL-fold"/>
    <property type="match status" value="1"/>
</dbReference>
<dbReference type="RefSeq" id="WP_264066381.1">
    <property type="nucleotide sequence ID" value="NZ_JACKTY010000016.1"/>
</dbReference>
<dbReference type="SMART" id="SM00849">
    <property type="entry name" value="Lactamase_B"/>
    <property type="match status" value="1"/>
</dbReference>
<name>A0ABT3C800_9MYCO</name>
<dbReference type="Proteomes" id="UP001526201">
    <property type="component" value="Unassembled WGS sequence"/>
</dbReference>
<comment type="caution">
    <text evidence="2">The sequence shown here is derived from an EMBL/GenBank/DDBJ whole genome shotgun (WGS) entry which is preliminary data.</text>
</comment>
<dbReference type="InterPro" id="IPR001279">
    <property type="entry name" value="Metallo-B-lactamas"/>
</dbReference>
<dbReference type="PANTHER" id="PTHR42951:SF4">
    <property type="entry name" value="ACYL-COENZYME A THIOESTERASE MBLAC2"/>
    <property type="match status" value="1"/>
</dbReference>
<accession>A0ABT3C800</accession>
<evidence type="ECO:0000313" key="2">
    <source>
        <dbReference type="EMBL" id="MCV7225594.1"/>
    </source>
</evidence>
<dbReference type="Pfam" id="PF00753">
    <property type="entry name" value="Lactamase_B"/>
    <property type="match status" value="1"/>
</dbReference>
<reference evidence="2 3" key="1">
    <citation type="journal article" date="2022" name="BMC Genomics">
        <title>Comparative genome analysis of mycobacteria focusing on tRNA and non-coding RNA.</title>
        <authorList>
            <person name="Behra P.R.K."/>
            <person name="Pettersson B.M.F."/>
            <person name="Ramesh M."/>
            <person name="Das S."/>
            <person name="Dasgupta S."/>
            <person name="Kirsebom L.A."/>
        </authorList>
    </citation>
    <scope>NUCLEOTIDE SEQUENCE [LARGE SCALE GENOMIC DNA]</scope>
    <source>
        <strain evidence="2 3">DSM 44078</strain>
    </source>
</reference>